<feature type="region of interest" description="Disordered" evidence="1">
    <location>
        <begin position="632"/>
        <end position="683"/>
    </location>
</feature>
<feature type="chain" id="PRO_5047208181" description="Arylsulfotransferase" evidence="3">
    <location>
        <begin position="31"/>
        <end position="683"/>
    </location>
</feature>
<reference evidence="4 5" key="1">
    <citation type="submission" date="2024-02" db="EMBL/GenBank/DDBJ databases">
        <title>De novo assembly and annotation of 12 fungi associated with fruit tree decline syndrome in Ontario, Canada.</title>
        <authorList>
            <person name="Sulman M."/>
            <person name="Ellouze W."/>
            <person name="Ilyukhin E."/>
        </authorList>
    </citation>
    <scope>NUCLEOTIDE SEQUENCE [LARGE SCALE GENOMIC DNA]</scope>
    <source>
        <strain evidence="4 5">M1-105</strain>
    </source>
</reference>
<dbReference type="PANTHER" id="PTHR35340:SF9">
    <property type="entry name" value="ASST-DOMAIN-CONTAINING PROTEIN"/>
    <property type="match status" value="1"/>
</dbReference>
<keyword evidence="3" id="KW-0732">Signal</keyword>
<evidence type="ECO:0000256" key="3">
    <source>
        <dbReference type="SAM" id="SignalP"/>
    </source>
</evidence>
<dbReference type="EMBL" id="JAJVDC020000011">
    <property type="protein sequence ID" value="KAL1635402.1"/>
    <property type="molecule type" value="Genomic_DNA"/>
</dbReference>
<proteinExistence type="predicted"/>
<keyword evidence="2" id="KW-0812">Transmembrane</keyword>
<evidence type="ECO:0000256" key="2">
    <source>
        <dbReference type="SAM" id="Phobius"/>
    </source>
</evidence>
<evidence type="ECO:0000256" key="1">
    <source>
        <dbReference type="SAM" id="MobiDB-lite"/>
    </source>
</evidence>
<feature type="signal peptide" evidence="3">
    <location>
        <begin position="1"/>
        <end position="30"/>
    </location>
</feature>
<dbReference type="InterPro" id="IPR039535">
    <property type="entry name" value="ASST-like"/>
</dbReference>
<keyword evidence="2" id="KW-0472">Membrane</keyword>
<evidence type="ECO:0000313" key="4">
    <source>
        <dbReference type="EMBL" id="KAL1635402.1"/>
    </source>
</evidence>
<feature type="compositionally biased region" description="Acidic residues" evidence="1">
    <location>
        <begin position="652"/>
        <end position="667"/>
    </location>
</feature>
<sequence length="683" mass="75269">MPANANTTTHRVGMLPLLLALLACCAAVAAIETPLEAFGTSDTDPVSFFYSRTDIKPPALHIDVYDPEGLSDGYIFVSPWRLSETGPDRGPYIYDTSGDLVWSGAADFGPATVHNPHVCQYQGADHLCLFFCFFQGTANPGFGRGMGAILDSSYRVVKTVQSSGSVPASDMHEFNLVDGGRGALLNIFIVRQYDLSPFGTFEGIGWIIESVFQEVRVETGELLFEWRSLDHEETSPKNSRLALNGNVVAGDGKTTASPWDYFHTNSIDKSWQGDYLVSGRHFATIYKISGKTGKVVWELRGQEDEPYKKDFNFSSQHDARWVSDNETHTVISLFDNAFDGMNATNDYSRGLLISINHLQKTAHLLAEYIYDDGVLMAHSQGSVEVMSNGNAFVGWGAVPFFSEYRNDGTPVMRGQVARNGSEVMVYRSRKAAWTATPADAPSLWTYSKDGTNGTVFYVSWNGATTVGSWNFYSGKTATGPWALVGAANKTGFETRFHSENFTQWSYAEAIGSSGTLLRRSAITTTFIPSESLRAFCDDFACDPQDADPEAPLTLPPAIEVQHPDQFVFDGGFNGKRHYPPQPRRPTISLTAQVLPPILLGLAGFIIVFLFWVSPKIYARFFKKSKGYERVQNSGSPEIAESQERMQGSDSPEMTETDVFEDSGEESGDDSREDRPLNESSASR</sequence>
<feature type="transmembrane region" description="Helical" evidence="2">
    <location>
        <begin position="593"/>
        <end position="613"/>
    </location>
</feature>
<dbReference type="Pfam" id="PF14269">
    <property type="entry name" value="Arylsulfotran_2"/>
    <property type="match status" value="1"/>
</dbReference>
<evidence type="ECO:0008006" key="6">
    <source>
        <dbReference type="Google" id="ProtNLM"/>
    </source>
</evidence>
<keyword evidence="5" id="KW-1185">Reference proteome</keyword>
<evidence type="ECO:0000313" key="5">
    <source>
        <dbReference type="Proteomes" id="UP001521116"/>
    </source>
</evidence>
<comment type="caution">
    <text evidence="4">The sequence shown here is derived from an EMBL/GenBank/DDBJ whole genome shotgun (WGS) entry which is preliminary data.</text>
</comment>
<gene>
    <name evidence="4" type="ORF">SLS56_001827</name>
</gene>
<keyword evidence="2" id="KW-1133">Transmembrane helix</keyword>
<dbReference type="InterPro" id="IPR053143">
    <property type="entry name" value="Arylsulfate_ST"/>
</dbReference>
<name>A0ABR3T7A9_9PEZI</name>
<protein>
    <recommendedName>
        <fullName evidence="6">Arylsulfotransferase</fullName>
    </recommendedName>
</protein>
<accession>A0ABR3T7A9</accession>
<organism evidence="4 5">
    <name type="scientific">Neofusicoccum ribis</name>
    <dbReference type="NCBI Taxonomy" id="45134"/>
    <lineage>
        <taxon>Eukaryota</taxon>
        <taxon>Fungi</taxon>
        <taxon>Dikarya</taxon>
        <taxon>Ascomycota</taxon>
        <taxon>Pezizomycotina</taxon>
        <taxon>Dothideomycetes</taxon>
        <taxon>Dothideomycetes incertae sedis</taxon>
        <taxon>Botryosphaeriales</taxon>
        <taxon>Botryosphaeriaceae</taxon>
        <taxon>Neofusicoccum</taxon>
    </lineage>
</organism>
<dbReference type="PANTHER" id="PTHR35340">
    <property type="entry name" value="PQQ ENZYME REPEAT PROTEIN-RELATED"/>
    <property type="match status" value="1"/>
</dbReference>
<dbReference type="Proteomes" id="UP001521116">
    <property type="component" value="Unassembled WGS sequence"/>
</dbReference>